<dbReference type="RefSeq" id="WP_251813052.1">
    <property type="nucleotide sequence ID" value="NZ_CP101527.1"/>
</dbReference>
<evidence type="ECO:0000313" key="4">
    <source>
        <dbReference type="Proteomes" id="UP001164472"/>
    </source>
</evidence>
<gene>
    <name evidence="3" type="ORF">NNL22_00335</name>
</gene>
<feature type="region of interest" description="Disordered" evidence="1">
    <location>
        <begin position="149"/>
        <end position="184"/>
    </location>
</feature>
<keyword evidence="2" id="KW-0812">Transmembrane</keyword>
<evidence type="ECO:0000256" key="2">
    <source>
        <dbReference type="SAM" id="Phobius"/>
    </source>
</evidence>
<feature type="compositionally biased region" description="Basic and acidic residues" evidence="1">
    <location>
        <begin position="175"/>
        <end position="184"/>
    </location>
</feature>
<feature type="transmembrane region" description="Helical" evidence="2">
    <location>
        <begin position="55"/>
        <end position="75"/>
    </location>
</feature>
<dbReference type="AlphaFoldDB" id="A0A9E8HI39"/>
<organism evidence="3 4">
    <name type="scientific">Alkalimarinus sediminis</name>
    <dbReference type="NCBI Taxonomy" id="1632866"/>
    <lineage>
        <taxon>Bacteria</taxon>
        <taxon>Pseudomonadati</taxon>
        <taxon>Pseudomonadota</taxon>
        <taxon>Gammaproteobacteria</taxon>
        <taxon>Alteromonadales</taxon>
        <taxon>Alteromonadaceae</taxon>
        <taxon>Alkalimarinus</taxon>
    </lineage>
</organism>
<accession>A0A9E8HI39</accession>
<dbReference type="Proteomes" id="UP001164472">
    <property type="component" value="Chromosome"/>
</dbReference>
<keyword evidence="2" id="KW-0472">Membrane</keyword>
<keyword evidence="4" id="KW-1185">Reference proteome</keyword>
<feature type="transmembrane region" description="Helical" evidence="2">
    <location>
        <begin position="119"/>
        <end position="140"/>
    </location>
</feature>
<evidence type="ECO:0000313" key="3">
    <source>
        <dbReference type="EMBL" id="UZW75088.1"/>
    </source>
</evidence>
<evidence type="ECO:0000256" key="1">
    <source>
        <dbReference type="SAM" id="MobiDB-lite"/>
    </source>
</evidence>
<dbReference type="KEGG" id="asem:NNL22_00335"/>
<keyword evidence="2" id="KW-1133">Transmembrane helix</keyword>
<dbReference type="EMBL" id="CP101527">
    <property type="protein sequence ID" value="UZW75088.1"/>
    <property type="molecule type" value="Genomic_DNA"/>
</dbReference>
<protein>
    <submittedName>
        <fullName evidence="3">Uncharacterized protein</fullName>
    </submittedName>
</protein>
<feature type="transmembrane region" description="Helical" evidence="2">
    <location>
        <begin position="20"/>
        <end position="43"/>
    </location>
</feature>
<name>A0A9E8HI39_9ALTE</name>
<feature type="transmembrane region" description="Helical" evidence="2">
    <location>
        <begin position="87"/>
        <end position="107"/>
    </location>
</feature>
<sequence>MSTYDLKDTKTEKYFVNTMYGTYADILFILFPFVVIALQRVWNEEGIEILKQPDLSIAAAILAGMGVGKFVLGLIGKQDLGRYKERIVFFIAVTLFFVLGPSLILIIKIVNDSDVPKFVIFAQPILLILAVALYSTAVSIGNIMTLSGAEEDDENKERDVYDGDSPTPLNIQLKTEQEHEKAPK</sequence>
<reference evidence="3" key="1">
    <citation type="submission" date="2022-07" db="EMBL/GenBank/DDBJ databases">
        <title>Alkalimarinus sp. nov., isolated from gut of a Alitta virens.</title>
        <authorList>
            <person name="Yang A.I."/>
            <person name="Shin N.-R."/>
        </authorList>
    </citation>
    <scope>NUCLEOTIDE SEQUENCE</scope>
    <source>
        <strain evidence="3">FA028</strain>
    </source>
</reference>
<proteinExistence type="predicted"/>